<dbReference type="CDD" id="cd09274">
    <property type="entry name" value="RNase_HI_RT_Ty3"/>
    <property type="match status" value="1"/>
</dbReference>
<accession>A0ABY6KAP1</accession>
<dbReference type="Gene3D" id="3.10.20.370">
    <property type="match status" value="1"/>
</dbReference>
<dbReference type="SUPFAM" id="SSF53098">
    <property type="entry name" value="Ribonuclease H-like"/>
    <property type="match status" value="1"/>
</dbReference>
<dbReference type="InterPro" id="IPR012337">
    <property type="entry name" value="RNaseH-like_sf"/>
</dbReference>
<dbReference type="InterPro" id="IPR001584">
    <property type="entry name" value="Integrase_cat-core"/>
</dbReference>
<evidence type="ECO:0000313" key="9">
    <source>
        <dbReference type="Proteomes" id="UP001235939"/>
    </source>
</evidence>
<dbReference type="SUPFAM" id="SSF56672">
    <property type="entry name" value="DNA/RNA polymerases"/>
    <property type="match status" value="1"/>
</dbReference>
<sequence length="250" mass="29076">MEILVLLAHYDATRELVLVCDASSYGLEVVLSHRNDKKEETPIAFASRTLTEAERRYSQLEKEALSIIFGCEKFRQYILGREFVLVTDNRPLMRIFSPQKPIPICASSRIKRWSLKLAAFKYIPWHRLHLDLAGPFMGRMFMVLVDAYTKWLEIVNIKDITSRTIIGHIREIFARFGLPEILVTDNGRQFVSSEFEEFTTLNGRHTKTSPYNPSTNGLAELYVREFKNSLRKNQGKDSIEINLQRFLFTH</sequence>
<evidence type="ECO:0000313" key="8">
    <source>
        <dbReference type="EMBL" id="UYV65924.1"/>
    </source>
</evidence>
<dbReference type="Pfam" id="PF17917">
    <property type="entry name" value="RT_RNaseH"/>
    <property type="match status" value="1"/>
</dbReference>
<dbReference type="Pfam" id="PF00665">
    <property type="entry name" value="rve"/>
    <property type="match status" value="1"/>
</dbReference>
<keyword evidence="2" id="KW-0548">Nucleotidyltransferase</keyword>
<dbReference type="PANTHER" id="PTHR37984:SF5">
    <property type="entry name" value="PROTEIN NYNRIN-LIKE"/>
    <property type="match status" value="1"/>
</dbReference>
<feature type="domain" description="Integrase catalytic" evidence="7">
    <location>
        <begin position="120"/>
        <end position="250"/>
    </location>
</feature>
<keyword evidence="3" id="KW-0540">Nuclease</keyword>
<evidence type="ECO:0000256" key="6">
    <source>
        <dbReference type="ARBA" id="ARBA00022918"/>
    </source>
</evidence>
<keyword evidence="1" id="KW-0808">Transferase</keyword>
<organism evidence="8 9">
    <name type="scientific">Cordylochernes scorpioides</name>
    <dbReference type="NCBI Taxonomy" id="51811"/>
    <lineage>
        <taxon>Eukaryota</taxon>
        <taxon>Metazoa</taxon>
        <taxon>Ecdysozoa</taxon>
        <taxon>Arthropoda</taxon>
        <taxon>Chelicerata</taxon>
        <taxon>Arachnida</taxon>
        <taxon>Pseudoscorpiones</taxon>
        <taxon>Cheliferoidea</taxon>
        <taxon>Chernetidae</taxon>
        <taxon>Cordylochernes</taxon>
    </lineage>
</organism>
<dbReference type="InterPro" id="IPR050951">
    <property type="entry name" value="Retrovirus_Pol_polyprotein"/>
</dbReference>
<dbReference type="InterPro" id="IPR043502">
    <property type="entry name" value="DNA/RNA_pol_sf"/>
</dbReference>
<dbReference type="Proteomes" id="UP001235939">
    <property type="component" value="Chromosome 03"/>
</dbReference>
<keyword evidence="5" id="KW-0378">Hydrolase</keyword>
<protein>
    <submittedName>
        <fullName evidence="8">K02A2.6-like</fullName>
    </submittedName>
</protein>
<evidence type="ECO:0000256" key="1">
    <source>
        <dbReference type="ARBA" id="ARBA00022679"/>
    </source>
</evidence>
<dbReference type="PANTHER" id="PTHR37984">
    <property type="entry name" value="PROTEIN CBG26694"/>
    <property type="match status" value="1"/>
</dbReference>
<keyword evidence="6" id="KW-0695">RNA-directed DNA polymerase</keyword>
<keyword evidence="9" id="KW-1185">Reference proteome</keyword>
<name>A0ABY6KAP1_9ARAC</name>
<dbReference type="Gene3D" id="3.30.420.10">
    <property type="entry name" value="Ribonuclease H-like superfamily/Ribonuclease H"/>
    <property type="match status" value="1"/>
</dbReference>
<gene>
    <name evidence="8" type="ORF">LAZ67_3005897</name>
</gene>
<dbReference type="InterPro" id="IPR036397">
    <property type="entry name" value="RNaseH_sf"/>
</dbReference>
<evidence type="ECO:0000259" key="7">
    <source>
        <dbReference type="PROSITE" id="PS50994"/>
    </source>
</evidence>
<evidence type="ECO:0000256" key="5">
    <source>
        <dbReference type="ARBA" id="ARBA00022801"/>
    </source>
</evidence>
<proteinExistence type="predicted"/>
<keyword evidence="4" id="KW-0255">Endonuclease</keyword>
<dbReference type="InterPro" id="IPR041373">
    <property type="entry name" value="RT_RNaseH"/>
</dbReference>
<dbReference type="EMBL" id="CP092865">
    <property type="protein sequence ID" value="UYV65924.1"/>
    <property type="molecule type" value="Genomic_DNA"/>
</dbReference>
<reference evidence="8 9" key="1">
    <citation type="submission" date="2022-01" db="EMBL/GenBank/DDBJ databases">
        <title>A chromosomal length assembly of Cordylochernes scorpioides.</title>
        <authorList>
            <person name="Zeh D."/>
            <person name="Zeh J."/>
        </authorList>
    </citation>
    <scope>NUCLEOTIDE SEQUENCE [LARGE SCALE GENOMIC DNA]</scope>
    <source>
        <strain evidence="8">IN4F17</strain>
        <tissue evidence="8">Whole Body</tissue>
    </source>
</reference>
<evidence type="ECO:0000256" key="3">
    <source>
        <dbReference type="ARBA" id="ARBA00022722"/>
    </source>
</evidence>
<dbReference type="PROSITE" id="PS50994">
    <property type="entry name" value="INTEGRASE"/>
    <property type="match status" value="1"/>
</dbReference>
<evidence type="ECO:0000256" key="4">
    <source>
        <dbReference type="ARBA" id="ARBA00022759"/>
    </source>
</evidence>
<evidence type="ECO:0000256" key="2">
    <source>
        <dbReference type="ARBA" id="ARBA00022695"/>
    </source>
</evidence>